<dbReference type="InterPro" id="IPR029032">
    <property type="entry name" value="AhpD-like"/>
</dbReference>
<reference evidence="2 3" key="1">
    <citation type="submission" date="2020-11" db="EMBL/GenBank/DDBJ databases">
        <title>Kefir isolates.</title>
        <authorList>
            <person name="Marcisauskas S."/>
            <person name="Kim Y."/>
            <person name="Blasche S."/>
        </authorList>
    </citation>
    <scope>NUCLEOTIDE SEQUENCE [LARGE SCALE GENOMIC DNA]</scope>
    <source>
        <strain evidence="2 3">KR</strain>
    </source>
</reference>
<dbReference type="Gene3D" id="1.20.1290.10">
    <property type="entry name" value="AhpD-like"/>
    <property type="match status" value="1"/>
</dbReference>
<dbReference type="InterPro" id="IPR052512">
    <property type="entry name" value="4CMD/NDH-1_regulator"/>
</dbReference>
<name>A0A9P6W459_RHOMI</name>
<comment type="caution">
    <text evidence="2">The sequence shown here is derived from an EMBL/GenBank/DDBJ whole genome shotgun (WGS) entry which is preliminary data.</text>
</comment>
<evidence type="ECO:0000313" key="3">
    <source>
        <dbReference type="Proteomes" id="UP000777482"/>
    </source>
</evidence>
<dbReference type="PANTHER" id="PTHR33570">
    <property type="entry name" value="4-CARBOXYMUCONOLACTONE DECARBOXYLASE FAMILY PROTEIN"/>
    <property type="match status" value="1"/>
</dbReference>
<dbReference type="PANTHER" id="PTHR33570:SF2">
    <property type="entry name" value="CARBOXYMUCONOLACTONE DECARBOXYLASE-LIKE DOMAIN-CONTAINING PROTEIN"/>
    <property type="match status" value="1"/>
</dbReference>
<evidence type="ECO:0000259" key="1">
    <source>
        <dbReference type="Pfam" id="PF02627"/>
    </source>
</evidence>
<sequence length="144" mass="15999">MSTSATPQQLEEARQLLIRASKTLLGEMTSPETPEKLLAVQSDFCKPGFKYMLRGAFDGIWAREGLERKYRSLTVISILAATNKPSQLKFHVRAGLVNGLEPDEIRECLLHVMGYCGFPTGLEAFGVADEVIKAWHAEQQASKM</sequence>
<dbReference type="InterPro" id="IPR003779">
    <property type="entry name" value="CMD-like"/>
</dbReference>
<proteinExistence type="predicted"/>
<protein>
    <recommendedName>
        <fullName evidence="1">Carboxymuconolactone decarboxylase-like domain-containing protein</fullName>
    </recommendedName>
</protein>
<keyword evidence="3" id="KW-1185">Reference proteome</keyword>
<accession>A0A9P6W459</accession>
<dbReference type="OrthoDB" id="104509at2759"/>
<dbReference type="AlphaFoldDB" id="A0A9P6W459"/>
<evidence type="ECO:0000313" key="2">
    <source>
        <dbReference type="EMBL" id="KAG0663241.1"/>
    </source>
</evidence>
<dbReference type="Pfam" id="PF02627">
    <property type="entry name" value="CMD"/>
    <property type="match status" value="1"/>
</dbReference>
<dbReference type="EMBL" id="PUHQ01000021">
    <property type="protein sequence ID" value="KAG0663241.1"/>
    <property type="molecule type" value="Genomic_DNA"/>
</dbReference>
<gene>
    <name evidence="2" type="ORF">C6P46_002831</name>
</gene>
<feature type="domain" description="Carboxymuconolactone decarboxylase-like" evidence="1">
    <location>
        <begin position="50"/>
        <end position="130"/>
    </location>
</feature>
<organism evidence="2 3">
    <name type="scientific">Rhodotorula mucilaginosa</name>
    <name type="common">Yeast</name>
    <name type="synonym">Rhodotorula rubra</name>
    <dbReference type="NCBI Taxonomy" id="5537"/>
    <lineage>
        <taxon>Eukaryota</taxon>
        <taxon>Fungi</taxon>
        <taxon>Dikarya</taxon>
        <taxon>Basidiomycota</taxon>
        <taxon>Pucciniomycotina</taxon>
        <taxon>Microbotryomycetes</taxon>
        <taxon>Sporidiobolales</taxon>
        <taxon>Sporidiobolaceae</taxon>
        <taxon>Rhodotorula</taxon>
    </lineage>
</organism>
<dbReference type="Proteomes" id="UP000777482">
    <property type="component" value="Unassembled WGS sequence"/>
</dbReference>
<dbReference type="GO" id="GO:0051920">
    <property type="term" value="F:peroxiredoxin activity"/>
    <property type="evidence" value="ECO:0007669"/>
    <property type="project" value="InterPro"/>
</dbReference>
<dbReference type="SUPFAM" id="SSF69118">
    <property type="entry name" value="AhpD-like"/>
    <property type="match status" value="1"/>
</dbReference>